<evidence type="ECO:0000313" key="1">
    <source>
        <dbReference type="EMBL" id="KUI74271.1"/>
    </source>
</evidence>
<dbReference type="EMBL" id="CM003109">
    <property type="protein sequence ID" value="KUI74271.1"/>
    <property type="molecule type" value="Genomic_DNA"/>
</dbReference>
<reference evidence="1" key="1">
    <citation type="submission" date="2014-12" db="EMBL/GenBank/DDBJ databases">
        <title>Genome Sequence of Valsa Canker Pathogens Uncovers a Specific Adaption of Colonization on Woody Bark.</title>
        <authorList>
            <person name="Yin Z."/>
            <person name="Liu H."/>
            <person name="Gao X."/>
            <person name="Li Z."/>
            <person name="Song N."/>
            <person name="Ke X."/>
            <person name="Dai Q."/>
            <person name="Wu Y."/>
            <person name="Sun Y."/>
            <person name="Xu J.-R."/>
            <person name="Kang Z.K."/>
            <person name="Wang L."/>
            <person name="Huang L."/>
        </authorList>
    </citation>
    <scope>NUCLEOTIDE SEQUENCE [LARGE SCALE GENOMIC DNA]</scope>
    <source>
        <strain evidence="1">03-8</strain>
    </source>
</reference>
<accession>A0A194WCZ0</accession>
<name>A0A194WCZ0_CYTMA</name>
<organism evidence="1 2">
    <name type="scientific">Cytospora mali</name>
    <name type="common">Apple Valsa canker fungus</name>
    <name type="synonym">Valsa mali</name>
    <dbReference type="NCBI Taxonomy" id="578113"/>
    <lineage>
        <taxon>Eukaryota</taxon>
        <taxon>Fungi</taxon>
        <taxon>Dikarya</taxon>
        <taxon>Ascomycota</taxon>
        <taxon>Pezizomycotina</taxon>
        <taxon>Sordariomycetes</taxon>
        <taxon>Sordariomycetidae</taxon>
        <taxon>Diaporthales</taxon>
        <taxon>Cytosporaceae</taxon>
        <taxon>Cytospora</taxon>
    </lineage>
</organism>
<gene>
    <name evidence="1" type="ORF">VM1G_11959</name>
</gene>
<proteinExistence type="predicted"/>
<sequence>MVEVLEKLQLRVLGPKSISNQPIQQSLHFPSLLDLNIIHNHRIPIPKQILVLLIFTHTPLQPRNLIPHAHEQHAHPLQLLLHLAVSRDKVFLHAIRRGVGTSLLTVHLERRKKPPHPPQPPDALLGLLPPSREVLQAGDELGVPLRLERVGLDFPFGLPRRRQGRDDPGVGVVRPDGPPPLLPLRIITTVAAPLPDAQVQPVDLLCDVARRLGRVHAPCVLLQGVV</sequence>
<dbReference type="Proteomes" id="UP000078559">
    <property type="component" value="Chromosome 12"/>
</dbReference>
<keyword evidence="2" id="KW-1185">Reference proteome</keyword>
<evidence type="ECO:0000313" key="2">
    <source>
        <dbReference type="Proteomes" id="UP000078559"/>
    </source>
</evidence>
<dbReference type="AlphaFoldDB" id="A0A194WCZ0"/>
<protein>
    <submittedName>
        <fullName evidence="1">Uncharacterized protein</fullName>
    </submittedName>
</protein>